<dbReference type="InterPro" id="IPR043130">
    <property type="entry name" value="CDP-OH_PTrfase_TM_dom"/>
</dbReference>
<evidence type="ECO:0000256" key="13">
    <source>
        <dbReference type="ARBA" id="ARBA00023136"/>
    </source>
</evidence>
<dbReference type="PIRSF" id="PIRSF000848">
    <property type="entry name" value="CDP_diag_ino_3_P"/>
    <property type="match status" value="1"/>
</dbReference>
<evidence type="ECO:0000256" key="6">
    <source>
        <dbReference type="ARBA" id="ARBA00022516"/>
    </source>
</evidence>
<keyword evidence="11 18" id="KW-1133">Transmembrane helix</keyword>
<sequence>MGDNIFLYIPNLIDYGRVGCIIYVCFYYNTNPLMTAFMYALSQALDAFDGMAARKFNQCNAFGAVLDMVCDRVSDAIMLSILAQLYPSLSGVFLLACGLDIGSHWYQTYSTQYCGEAHHKTAKTEYRLLHIYYNAKGFLFTMVLGMEMFLVNMYLKAHEHNIDVPDWFKIVNTSLLLFSVPVFILKSFISVIQLMSASQKICRHETQLKLEASKKK</sequence>
<comment type="cofactor">
    <cofactor evidence="2">
        <name>Mg(2+)</name>
        <dbReference type="ChEBI" id="CHEBI:18420"/>
    </cofactor>
</comment>
<evidence type="ECO:0000256" key="8">
    <source>
        <dbReference type="ARBA" id="ARBA00022692"/>
    </source>
</evidence>
<evidence type="ECO:0000313" key="19">
    <source>
        <dbReference type="EMBL" id="EAS07569.1"/>
    </source>
</evidence>
<keyword evidence="13 16" id="KW-0472">Membrane</keyword>
<dbReference type="InterPro" id="IPR048254">
    <property type="entry name" value="CDP_ALCOHOL_P_TRANSF_CS"/>
</dbReference>
<evidence type="ECO:0000256" key="3">
    <source>
        <dbReference type="ARBA" id="ARBA00004141"/>
    </source>
</evidence>
<comment type="catalytic activity">
    <reaction evidence="16">
        <text>a CDP-1,2-diacyl-sn-glycerol + myo-inositol = a 1,2-diacyl-sn-glycero-3-phospho-(1D-myo-inositol) + CMP + H(+)</text>
        <dbReference type="Rhea" id="RHEA:11580"/>
        <dbReference type="ChEBI" id="CHEBI:15378"/>
        <dbReference type="ChEBI" id="CHEBI:17268"/>
        <dbReference type="ChEBI" id="CHEBI:57880"/>
        <dbReference type="ChEBI" id="CHEBI:58332"/>
        <dbReference type="ChEBI" id="CHEBI:60377"/>
        <dbReference type="EC" id="2.7.8.11"/>
    </reaction>
</comment>
<proteinExistence type="inferred from homology"/>
<accession>I7LY32</accession>
<keyword evidence="12 16" id="KW-0443">Lipid metabolism</keyword>
<keyword evidence="6 16" id="KW-0444">Lipid biosynthesis</keyword>
<keyword evidence="15 16" id="KW-1208">Phospholipid metabolism</keyword>
<dbReference type="eggNOG" id="KOG3240">
    <property type="taxonomic scope" value="Eukaryota"/>
</dbReference>
<evidence type="ECO:0000256" key="17">
    <source>
        <dbReference type="RuleBase" id="RU003750"/>
    </source>
</evidence>
<dbReference type="Pfam" id="PF01066">
    <property type="entry name" value="CDP-OH_P_transf"/>
    <property type="match status" value="1"/>
</dbReference>
<dbReference type="STRING" id="312017.I7LY32"/>
<dbReference type="HOGENOM" id="CLU_067602_2_0_1"/>
<evidence type="ECO:0000313" key="20">
    <source>
        <dbReference type="Proteomes" id="UP000009168"/>
    </source>
</evidence>
<dbReference type="InterPro" id="IPR000462">
    <property type="entry name" value="CDP-OH_P_trans"/>
</dbReference>
<dbReference type="GO" id="GO:0003881">
    <property type="term" value="F:CDP-diacylglycerol-inositol 3-phosphatidyltransferase activity"/>
    <property type="evidence" value="ECO:0007669"/>
    <property type="project" value="UniProtKB-UniRule"/>
</dbReference>
<dbReference type="GO" id="GO:0005794">
    <property type="term" value="C:Golgi apparatus"/>
    <property type="evidence" value="ECO:0007669"/>
    <property type="project" value="TreeGrafter"/>
</dbReference>
<organism evidence="19 20">
    <name type="scientific">Tetrahymena thermophila (strain SB210)</name>
    <dbReference type="NCBI Taxonomy" id="312017"/>
    <lineage>
        <taxon>Eukaryota</taxon>
        <taxon>Sar</taxon>
        <taxon>Alveolata</taxon>
        <taxon>Ciliophora</taxon>
        <taxon>Intramacronucleata</taxon>
        <taxon>Oligohymenophorea</taxon>
        <taxon>Hymenostomatida</taxon>
        <taxon>Tetrahymenina</taxon>
        <taxon>Tetrahymenidae</taxon>
        <taxon>Tetrahymena</taxon>
    </lineage>
</organism>
<evidence type="ECO:0000256" key="18">
    <source>
        <dbReference type="SAM" id="Phobius"/>
    </source>
</evidence>
<dbReference type="GO" id="GO:0006661">
    <property type="term" value="P:phosphatidylinositol biosynthetic process"/>
    <property type="evidence" value="ECO:0007669"/>
    <property type="project" value="TreeGrafter"/>
</dbReference>
<keyword evidence="20" id="KW-1185">Reference proteome</keyword>
<dbReference type="FunCoup" id="I7LY32">
    <property type="interactions" value="263"/>
</dbReference>
<reference evidence="20" key="1">
    <citation type="journal article" date="2006" name="PLoS Biol.">
        <title>Macronuclear genome sequence of the ciliate Tetrahymena thermophila, a model eukaryote.</title>
        <authorList>
            <person name="Eisen J.A."/>
            <person name="Coyne R.S."/>
            <person name="Wu M."/>
            <person name="Wu D."/>
            <person name="Thiagarajan M."/>
            <person name="Wortman J.R."/>
            <person name="Badger J.H."/>
            <person name="Ren Q."/>
            <person name="Amedeo P."/>
            <person name="Jones K.M."/>
            <person name="Tallon L.J."/>
            <person name="Delcher A.L."/>
            <person name="Salzberg S.L."/>
            <person name="Silva J.C."/>
            <person name="Haas B.J."/>
            <person name="Majoros W.H."/>
            <person name="Farzad M."/>
            <person name="Carlton J.M."/>
            <person name="Smith R.K. Jr."/>
            <person name="Garg J."/>
            <person name="Pearlman R.E."/>
            <person name="Karrer K.M."/>
            <person name="Sun L."/>
            <person name="Manning G."/>
            <person name="Elde N.C."/>
            <person name="Turkewitz A.P."/>
            <person name="Asai D.J."/>
            <person name="Wilkes D.E."/>
            <person name="Wang Y."/>
            <person name="Cai H."/>
            <person name="Collins K."/>
            <person name="Stewart B.A."/>
            <person name="Lee S.R."/>
            <person name="Wilamowska K."/>
            <person name="Weinberg Z."/>
            <person name="Ruzzo W.L."/>
            <person name="Wloga D."/>
            <person name="Gaertig J."/>
            <person name="Frankel J."/>
            <person name="Tsao C.-C."/>
            <person name="Gorovsky M.A."/>
            <person name="Keeling P.J."/>
            <person name="Waller R.F."/>
            <person name="Patron N.J."/>
            <person name="Cherry J.M."/>
            <person name="Stover N.A."/>
            <person name="Krieger C.J."/>
            <person name="del Toro C."/>
            <person name="Ryder H.F."/>
            <person name="Williamson S.C."/>
            <person name="Barbeau R.A."/>
            <person name="Hamilton E.P."/>
            <person name="Orias E."/>
        </authorList>
    </citation>
    <scope>NUCLEOTIDE SEQUENCE [LARGE SCALE GENOMIC DNA]</scope>
    <source>
        <strain evidence="20">SB210</strain>
    </source>
</reference>
<dbReference type="PANTHER" id="PTHR15362:SF4">
    <property type="entry name" value="CDP-DIACYLGLYCEROL--INOSITOL 3-PHOSPHATIDYLTRANSFERASE"/>
    <property type="match status" value="1"/>
</dbReference>
<dbReference type="PROSITE" id="PS00379">
    <property type="entry name" value="CDP_ALCOHOL_P_TRANSF"/>
    <property type="match status" value="1"/>
</dbReference>
<evidence type="ECO:0000256" key="7">
    <source>
        <dbReference type="ARBA" id="ARBA00022679"/>
    </source>
</evidence>
<dbReference type="PANTHER" id="PTHR15362">
    <property type="entry name" value="PHOSPHATIDYLINOSITOL SYNTHASE"/>
    <property type="match status" value="1"/>
</dbReference>
<dbReference type="GO" id="GO:0046872">
    <property type="term" value="F:metal ion binding"/>
    <property type="evidence" value="ECO:0007669"/>
    <property type="project" value="UniProtKB-KW"/>
</dbReference>
<dbReference type="InParanoid" id="I7LY32"/>
<dbReference type="GeneID" id="7828269"/>
<dbReference type="OrthoDB" id="10251079at2759"/>
<comment type="subcellular location">
    <subcellularLocation>
        <location evidence="3">Membrane</location>
        <topology evidence="3">Multi-pass membrane protein</topology>
    </subcellularLocation>
</comment>
<evidence type="ECO:0000256" key="9">
    <source>
        <dbReference type="ARBA" id="ARBA00022723"/>
    </source>
</evidence>
<protein>
    <recommendedName>
        <fullName evidence="5 16">CDP-diacylglycerol--inositol 3-phosphatidyltransferase</fullName>
        <ecNumber evidence="5 16">2.7.8.11</ecNumber>
    </recommendedName>
</protein>
<gene>
    <name evidence="19" type="ORF">TTHERM_00678350</name>
</gene>
<comment type="cofactor">
    <cofactor evidence="1">
        <name>Mn(2+)</name>
        <dbReference type="ChEBI" id="CHEBI:29035"/>
    </cofactor>
</comment>
<dbReference type="KEGG" id="tet:TTHERM_00678350"/>
<dbReference type="EC" id="2.7.8.11" evidence="5 16"/>
<feature type="transmembrane region" description="Helical" evidence="18">
    <location>
        <begin position="175"/>
        <end position="195"/>
    </location>
</feature>
<dbReference type="Proteomes" id="UP000009168">
    <property type="component" value="Unassembled WGS sequence"/>
</dbReference>
<dbReference type="EMBL" id="GG662216">
    <property type="protein sequence ID" value="EAS07569.1"/>
    <property type="molecule type" value="Genomic_DNA"/>
</dbReference>
<dbReference type="AlphaFoldDB" id="I7LY32"/>
<dbReference type="Gene3D" id="1.20.120.1760">
    <property type="match status" value="1"/>
</dbReference>
<evidence type="ECO:0000256" key="16">
    <source>
        <dbReference type="PIRNR" id="PIRNR000848"/>
    </source>
</evidence>
<keyword evidence="7 16" id="KW-0808">Transferase</keyword>
<evidence type="ECO:0000256" key="4">
    <source>
        <dbReference type="ARBA" id="ARBA00010441"/>
    </source>
</evidence>
<evidence type="ECO:0000256" key="10">
    <source>
        <dbReference type="ARBA" id="ARBA00022842"/>
    </source>
</evidence>
<dbReference type="GO" id="GO:0016020">
    <property type="term" value="C:membrane"/>
    <property type="evidence" value="ECO:0007669"/>
    <property type="project" value="UniProtKB-SubCell"/>
</dbReference>
<keyword evidence="14 16" id="KW-0594">Phospholipid biosynthesis</keyword>
<dbReference type="OMA" id="AQTYSEN"/>
<dbReference type="InterPro" id="IPR014387">
    <property type="entry name" value="CDP_diag_ino_3_P_euk"/>
</dbReference>
<feature type="transmembrane region" description="Helical" evidence="18">
    <location>
        <begin position="137"/>
        <end position="155"/>
    </location>
</feature>
<keyword evidence="10" id="KW-0460">Magnesium</keyword>
<keyword evidence="8 18" id="KW-0812">Transmembrane</keyword>
<evidence type="ECO:0000256" key="14">
    <source>
        <dbReference type="ARBA" id="ARBA00023209"/>
    </source>
</evidence>
<evidence type="ECO:0000256" key="11">
    <source>
        <dbReference type="ARBA" id="ARBA00022989"/>
    </source>
</evidence>
<evidence type="ECO:0000256" key="1">
    <source>
        <dbReference type="ARBA" id="ARBA00001936"/>
    </source>
</evidence>
<keyword evidence="9" id="KW-0479">Metal-binding</keyword>
<evidence type="ECO:0000256" key="12">
    <source>
        <dbReference type="ARBA" id="ARBA00023098"/>
    </source>
</evidence>
<dbReference type="RefSeq" id="XP_001027811.1">
    <property type="nucleotide sequence ID" value="XM_001027811.3"/>
</dbReference>
<name>I7LY32_TETTS</name>
<comment type="similarity">
    <text evidence="4 16 17">Belongs to the CDP-alcohol phosphatidyltransferase class-I family.</text>
</comment>
<evidence type="ECO:0000256" key="5">
    <source>
        <dbReference type="ARBA" id="ARBA00013212"/>
    </source>
</evidence>
<evidence type="ECO:0000256" key="2">
    <source>
        <dbReference type="ARBA" id="ARBA00001946"/>
    </source>
</evidence>
<evidence type="ECO:0000256" key="15">
    <source>
        <dbReference type="ARBA" id="ARBA00023264"/>
    </source>
</evidence>